<accession>A0A4Y2TDI3</accession>
<keyword evidence="3" id="KW-1185">Reference proteome</keyword>
<feature type="transmembrane region" description="Helical" evidence="1">
    <location>
        <begin position="50"/>
        <end position="71"/>
    </location>
</feature>
<gene>
    <name evidence="2" type="ORF">AVEN_104783_1</name>
</gene>
<dbReference type="AlphaFoldDB" id="A0A4Y2TDI3"/>
<name>A0A4Y2TDI3_ARAVE</name>
<evidence type="ECO:0000313" key="3">
    <source>
        <dbReference type="Proteomes" id="UP000499080"/>
    </source>
</evidence>
<reference evidence="2 3" key="1">
    <citation type="journal article" date="2019" name="Sci. Rep.">
        <title>Orb-weaving spider Araneus ventricosus genome elucidates the spidroin gene catalogue.</title>
        <authorList>
            <person name="Kono N."/>
            <person name="Nakamura H."/>
            <person name="Ohtoshi R."/>
            <person name="Moran D.A.P."/>
            <person name="Shinohara A."/>
            <person name="Yoshida Y."/>
            <person name="Fujiwara M."/>
            <person name="Mori M."/>
            <person name="Tomita M."/>
            <person name="Arakawa K."/>
        </authorList>
    </citation>
    <scope>NUCLEOTIDE SEQUENCE [LARGE SCALE GENOMIC DNA]</scope>
</reference>
<dbReference type="OrthoDB" id="6429610at2759"/>
<dbReference type="EMBL" id="BGPR01027815">
    <property type="protein sequence ID" value="GBN98597.1"/>
    <property type="molecule type" value="Genomic_DNA"/>
</dbReference>
<dbReference type="Proteomes" id="UP000499080">
    <property type="component" value="Unassembled WGS sequence"/>
</dbReference>
<organism evidence="2 3">
    <name type="scientific">Araneus ventricosus</name>
    <name type="common">Orbweaver spider</name>
    <name type="synonym">Epeira ventricosa</name>
    <dbReference type="NCBI Taxonomy" id="182803"/>
    <lineage>
        <taxon>Eukaryota</taxon>
        <taxon>Metazoa</taxon>
        <taxon>Ecdysozoa</taxon>
        <taxon>Arthropoda</taxon>
        <taxon>Chelicerata</taxon>
        <taxon>Arachnida</taxon>
        <taxon>Araneae</taxon>
        <taxon>Araneomorphae</taxon>
        <taxon>Entelegynae</taxon>
        <taxon>Araneoidea</taxon>
        <taxon>Araneidae</taxon>
        <taxon>Araneus</taxon>
    </lineage>
</organism>
<protein>
    <submittedName>
        <fullName evidence="2">Uncharacterized protein</fullName>
    </submittedName>
</protein>
<evidence type="ECO:0000256" key="1">
    <source>
        <dbReference type="SAM" id="Phobius"/>
    </source>
</evidence>
<keyword evidence="1" id="KW-1133">Transmembrane helix</keyword>
<proteinExistence type="predicted"/>
<sequence>MRMTLLCAEGRRVPFVRLLAIAASTCVDAPSSVTIFGLPDLLLSATESVLLNFLICFAMDSWVICVLCVVFKLRTTLRVVPLPANRRMTIRSSFVSGTSFPLLHLPQNEKGSHRFHHFPSSTKILCNIEQCSQYCIILYNIIYYIISNNIVQYRAKFCATWVVWRIMTYPVVQPRIPLYIASFIRRKGKPYSEVLTHEAVDDGVGEAVGHGDPVAGEESGGEVGELGIRLWHHEVAVEVDEQVEDVNGQPAHGEQDHHREHHLHYLQLGEIGFDISFPQKIMFQNFISLQVC</sequence>
<evidence type="ECO:0000313" key="2">
    <source>
        <dbReference type="EMBL" id="GBN98597.1"/>
    </source>
</evidence>
<keyword evidence="1" id="KW-0472">Membrane</keyword>
<keyword evidence="1" id="KW-0812">Transmembrane</keyword>
<comment type="caution">
    <text evidence="2">The sequence shown here is derived from an EMBL/GenBank/DDBJ whole genome shotgun (WGS) entry which is preliminary data.</text>
</comment>